<feature type="compositionally biased region" description="Polar residues" evidence="1">
    <location>
        <begin position="47"/>
        <end position="57"/>
    </location>
</feature>
<keyword evidence="3" id="KW-1185">Reference proteome</keyword>
<dbReference type="Proteomes" id="UP000190648">
    <property type="component" value="Unassembled WGS sequence"/>
</dbReference>
<name>A0A1V4JIT1_PATFA</name>
<accession>A0A1V4JIT1</accession>
<evidence type="ECO:0000313" key="3">
    <source>
        <dbReference type="Proteomes" id="UP000190648"/>
    </source>
</evidence>
<feature type="region of interest" description="Disordered" evidence="1">
    <location>
        <begin position="43"/>
        <end position="81"/>
    </location>
</feature>
<dbReference type="AlphaFoldDB" id="A0A1V4JIT1"/>
<protein>
    <submittedName>
        <fullName evidence="2">Uncharacterized protein</fullName>
    </submittedName>
</protein>
<organism evidence="2 3">
    <name type="scientific">Patagioenas fasciata monilis</name>
    <dbReference type="NCBI Taxonomy" id="372326"/>
    <lineage>
        <taxon>Eukaryota</taxon>
        <taxon>Metazoa</taxon>
        <taxon>Chordata</taxon>
        <taxon>Craniata</taxon>
        <taxon>Vertebrata</taxon>
        <taxon>Euteleostomi</taxon>
        <taxon>Archelosauria</taxon>
        <taxon>Archosauria</taxon>
        <taxon>Dinosauria</taxon>
        <taxon>Saurischia</taxon>
        <taxon>Theropoda</taxon>
        <taxon>Coelurosauria</taxon>
        <taxon>Aves</taxon>
        <taxon>Neognathae</taxon>
        <taxon>Neoaves</taxon>
        <taxon>Columbimorphae</taxon>
        <taxon>Columbiformes</taxon>
        <taxon>Columbidae</taxon>
        <taxon>Patagioenas</taxon>
    </lineage>
</organism>
<comment type="caution">
    <text evidence="2">The sequence shown here is derived from an EMBL/GenBank/DDBJ whole genome shotgun (WGS) entry which is preliminary data.</text>
</comment>
<feature type="compositionally biased region" description="Low complexity" evidence="1">
    <location>
        <begin position="62"/>
        <end position="75"/>
    </location>
</feature>
<evidence type="ECO:0000313" key="2">
    <source>
        <dbReference type="EMBL" id="OPJ72103.1"/>
    </source>
</evidence>
<proteinExistence type="predicted"/>
<sequence length="97" mass="11009">MNSPLQIRRVRCAHPSPDPTLRFCGEQRVFEPRDEKVKERQEVAALNSPTCPSNAEASKQMPVVSPVQPSPQGQGARWQRSRSLQTRLASRVLFVLW</sequence>
<gene>
    <name evidence="2" type="ORF">AV530_009401</name>
</gene>
<evidence type="ECO:0000256" key="1">
    <source>
        <dbReference type="SAM" id="MobiDB-lite"/>
    </source>
</evidence>
<reference evidence="2 3" key="1">
    <citation type="submission" date="2016-02" db="EMBL/GenBank/DDBJ databases">
        <title>Band-tailed pigeon sequencing and assembly.</title>
        <authorList>
            <person name="Soares A.E."/>
            <person name="Novak B.J."/>
            <person name="Rice E.S."/>
            <person name="O'Connell B."/>
            <person name="Chang D."/>
            <person name="Weber S."/>
            <person name="Shapiro B."/>
        </authorList>
    </citation>
    <scope>NUCLEOTIDE SEQUENCE [LARGE SCALE GENOMIC DNA]</scope>
    <source>
        <strain evidence="2">BTP2013</strain>
        <tissue evidence="2">Blood</tissue>
    </source>
</reference>
<dbReference type="EMBL" id="LSYS01007300">
    <property type="protein sequence ID" value="OPJ72103.1"/>
    <property type="molecule type" value="Genomic_DNA"/>
</dbReference>